<keyword evidence="7" id="KW-0472">Membrane</keyword>
<comment type="subcellular location">
    <subcellularLocation>
        <location evidence="1">Endomembrane system</location>
    </subcellularLocation>
</comment>
<evidence type="ECO:0000256" key="4">
    <source>
        <dbReference type="ARBA" id="ARBA00022692"/>
    </source>
</evidence>
<dbReference type="GeneID" id="22913604"/>
<dbReference type="VEuPathDB" id="CryptoDB:GNI_101770"/>
<evidence type="ECO:0000256" key="8">
    <source>
        <dbReference type="SAM" id="MobiDB-lite"/>
    </source>
</evidence>
<dbReference type="eggNOG" id="KOG1062">
    <property type="taxonomic scope" value="Eukaryota"/>
</dbReference>
<name>A0A023B4H0_GRENI</name>
<comment type="caution">
    <text evidence="11">The sequence shown here is derived from an EMBL/GenBank/DDBJ whole genome shotgun (WGS) entry which is preliminary data.</text>
</comment>
<dbReference type="PANTHER" id="PTHR22780">
    <property type="entry name" value="ADAPTIN, ALPHA/GAMMA/EPSILON"/>
    <property type="match status" value="1"/>
</dbReference>
<evidence type="ECO:0000256" key="5">
    <source>
        <dbReference type="ARBA" id="ARBA00022927"/>
    </source>
</evidence>
<dbReference type="InterPro" id="IPR011989">
    <property type="entry name" value="ARM-like"/>
</dbReference>
<dbReference type="GO" id="GO:0030117">
    <property type="term" value="C:membrane coat"/>
    <property type="evidence" value="ECO:0007669"/>
    <property type="project" value="InterPro"/>
</dbReference>
<evidence type="ECO:0000256" key="2">
    <source>
        <dbReference type="ARBA" id="ARBA00009530"/>
    </source>
</evidence>
<evidence type="ECO:0000259" key="10">
    <source>
        <dbReference type="Pfam" id="PF01602"/>
    </source>
</evidence>
<keyword evidence="5" id="KW-0653">Protein transport</keyword>
<gene>
    <name evidence="11" type="ORF">GNI_101770</name>
</gene>
<evidence type="ECO:0000256" key="6">
    <source>
        <dbReference type="ARBA" id="ARBA00022989"/>
    </source>
</evidence>
<keyword evidence="3" id="KW-0813">Transport</keyword>
<dbReference type="GO" id="GO:0006886">
    <property type="term" value="P:intracellular protein transport"/>
    <property type="evidence" value="ECO:0007669"/>
    <property type="project" value="InterPro"/>
</dbReference>
<organism evidence="11 12">
    <name type="scientific">Gregarina niphandrodes</name>
    <name type="common">Septate eugregarine</name>
    <dbReference type="NCBI Taxonomy" id="110365"/>
    <lineage>
        <taxon>Eukaryota</taxon>
        <taxon>Sar</taxon>
        <taxon>Alveolata</taxon>
        <taxon>Apicomplexa</taxon>
        <taxon>Conoidasida</taxon>
        <taxon>Gregarinasina</taxon>
        <taxon>Eugregarinorida</taxon>
        <taxon>Gregarinidae</taxon>
        <taxon>Gregarina</taxon>
    </lineage>
</organism>
<sequence>MSADTNTILLVILTILLPPAAVFLHEDKLTNNFWLDLVCCLFFWLPGKNISLLSSNLLSCVNINLIVFTLPKCYLLQASYLLRGSFGAINEILFWHRNCGGMSTKLQPFISKVRACKSQAEEAAVIAKECAAIRSALKEENHSYRHRNVAKLMFIDLMGYSVTFGQMDCLKLLASNYFFEKRIGYLAIPVLMDQYVDILMLATNSIKNDITNGNQYVSGSALTCLANVGTPDMIETLSGEIDSVVVSTNPTLRKKALILCAKFVRNDPSRALKYSKSLSTYLSERNHGSIISCLALEETIIKMAGQDKTVLHNVLKTVDTLIKIEKELILASPALAGSSSGGGHNQYGIRHGAITLAEFDYQGLCDPFLQVKLLKVLTLILKALNEPSLLGTGQASPGQSDIDPLVPRASSPFDHFPASTKAAAAPTEPVDVSAICGSLAELLSILLEPSETYKSSATAIVLEALKLATALLKYPTPAGYLLPTGVSHPAGMTHPTGVSRPSGARRPVVNPLDMSSSSEADSPTPVETSAQTDPSAAQPLGSCLMGSPELTAAEGEPSWYGSLKASLLQWVDVILGSKDPTVKVALMSVMQGVPPAFFRPSLKPTLFRLLQECDKSVQTRAVECLRHIATPASAVEITEKLLDFLMVVSDPVPVAKLREEIAPAGKDVQVSGRTAVVVNDVHTTARSREVIYSVHSKLVSTVIDSIEDLVSAFAPTKAWEVQSSIVLCKLVGNNLTRQTRLAMHHTLLSCPPEMHASICTQLVNALKDNIYNAPLASLTISVASTVAAEYGEHALGDVVLNLTETVISTYGLGTTDNHADRRANALVIADAGHRVPGVFGPVSMRTVLDPPSTKDHIFADDVSCAFPRVVLPKESLQAAEDSAQLRAAVVAGIAKIGAAGHRDRAIRLLQGLMTRNTDSFLNDMVEESLVALKGNAEVLRAAPLREGVSTDKPLGTESTLPAATWERPSRYSVRRNLDLLDSDSPKSVGPVASLEEAMAAVSLGESVPNATLGVAGSVGVGPNAAVGSSAAVGSGGVDLLDF</sequence>
<dbReference type="EMBL" id="AFNH02000762">
    <property type="protein sequence ID" value="EZG56718.1"/>
    <property type="molecule type" value="Genomic_DNA"/>
</dbReference>
<dbReference type="RefSeq" id="XP_011131186.1">
    <property type="nucleotide sequence ID" value="XM_011132884.1"/>
</dbReference>
<reference evidence="11" key="1">
    <citation type="submission" date="2013-12" db="EMBL/GenBank/DDBJ databases">
        <authorList>
            <person name="Omoto C.K."/>
            <person name="Sibley D."/>
            <person name="Venepally P."/>
            <person name="Hadjithomas M."/>
            <person name="Karamycheva S."/>
            <person name="Brunk B."/>
            <person name="Roos D."/>
            <person name="Caler E."/>
            <person name="Lorenzi H."/>
        </authorList>
    </citation>
    <scope>NUCLEOTIDE SEQUENCE</scope>
</reference>
<dbReference type="InterPro" id="IPR016024">
    <property type="entry name" value="ARM-type_fold"/>
</dbReference>
<dbReference type="Proteomes" id="UP000019763">
    <property type="component" value="Unassembled WGS sequence"/>
</dbReference>
<evidence type="ECO:0000256" key="3">
    <source>
        <dbReference type="ARBA" id="ARBA00022448"/>
    </source>
</evidence>
<feature type="domain" description="Clathrin/coatomer adaptor adaptin-like N-terminal" evidence="10">
    <location>
        <begin position="123"/>
        <end position="476"/>
    </location>
</feature>
<dbReference type="GO" id="GO:0016192">
    <property type="term" value="P:vesicle-mediated transport"/>
    <property type="evidence" value="ECO:0007669"/>
    <property type="project" value="InterPro"/>
</dbReference>
<evidence type="ECO:0000256" key="7">
    <source>
        <dbReference type="ARBA" id="ARBA00023136"/>
    </source>
</evidence>
<dbReference type="Pfam" id="PF01602">
    <property type="entry name" value="Adaptin_N"/>
    <property type="match status" value="1"/>
</dbReference>
<proteinExistence type="inferred from homology"/>
<keyword evidence="9" id="KW-0732">Signal</keyword>
<dbReference type="InterPro" id="IPR050840">
    <property type="entry name" value="Adaptor_Complx_Large_Subunit"/>
</dbReference>
<feature type="compositionally biased region" description="Polar residues" evidence="8">
    <location>
        <begin position="513"/>
        <end position="535"/>
    </location>
</feature>
<feature type="signal peptide" evidence="9">
    <location>
        <begin position="1"/>
        <end position="22"/>
    </location>
</feature>
<dbReference type="SUPFAM" id="SSF48371">
    <property type="entry name" value="ARM repeat"/>
    <property type="match status" value="1"/>
</dbReference>
<dbReference type="InterPro" id="IPR000612">
    <property type="entry name" value="PMP3"/>
</dbReference>
<dbReference type="OrthoDB" id="28053at2759"/>
<dbReference type="Pfam" id="PF01679">
    <property type="entry name" value="Pmp3"/>
    <property type="match status" value="1"/>
</dbReference>
<dbReference type="Gene3D" id="1.25.10.10">
    <property type="entry name" value="Leucine-rich Repeat Variant"/>
    <property type="match status" value="1"/>
</dbReference>
<evidence type="ECO:0000313" key="12">
    <source>
        <dbReference type="Proteomes" id="UP000019763"/>
    </source>
</evidence>
<keyword evidence="6" id="KW-1133">Transmembrane helix</keyword>
<evidence type="ECO:0000313" key="11">
    <source>
        <dbReference type="EMBL" id="EZG56718.1"/>
    </source>
</evidence>
<comment type="similarity">
    <text evidence="2">Belongs to the UPF0057 (PMP3) family.</text>
</comment>
<evidence type="ECO:0000256" key="9">
    <source>
        <dbReference type="SAM" id="SignalP"/>
    </source>
</evidence>
<dbReference type="InterPro" id="IPR002553">
    <property type="entry name" value="Clathrin/coatomer_adapt-like_N"/>
</dbReference>
<accession>A0A023B4H0</accession>
<dbReference type="GO" id="GO:0012505">
    <property type="term" value="C:endomembrane system"/>
    <property type="evidence" value="ECO:0007669"/>
    <property type="project" value="UniProtKB-SubCell"/>
</dbReference>
<keyword evidence="4" id="KW-0812">Transmembrane</keyword>
<evidence type="ECO:0000256" key="1">
    <source>
        <dbReference type="ARBA" id="ARBA00004308"/>
    </source>
</evidence>
<keyword evidence="12" id="KW-1185">Reference proteome</keyword>
<feature type="region of interest" description="Disordered" evidence="8">
    <location>
        <begin position="491"/>
        <end position="543"/>
    </location>
</feature>
<protein>
    <submittedName>
        <fullName evidence="11">Gamma-adaptin</fullName>
    </submittedName>
</protein>
<feature type="chain" id="PRO_5001516465" evidence="9">
    <location>
        <begin position="23"/>
        <end position="1042"/>
    </location>
</feature>
<dbReference type="AlphaFoldDB" id="A0A023B4H0"/>